<comment type="caution">
    <text evidence="1">The sequence shown here is derived from an EMBL/GenBank/DDBJ whole genome shotgun (WGS) entry which is preliminary data.</text>
</comment>
<sequence length="733" mass="79425">MSWTITSIDVNNEYPVVTSTNITIPAGLQRVWAPSGNYNDGTDGSTRPTVFRNLMTPSQAYCKATINGTAPYPADWRGLRYSIVGTLGGVQVLTSGLVDVPASGNVVQATGYYLVSPDFTTRQVSIPFRHGGDFSWTLWAWRGNTTVGSMNASRTTRLEFVWARAPAPNGPLTPPSAAVRTRVDMTPGYPIFLFRLFAPSPRELPATAAQDVMFYIQRAVRVVWNPSLSMPRYDTRSGTAQYVQGRFGGGFRLREYFNLAFGTCNCYDMAGICQLALSILMDASGAELADSRWVFQDPNGFINPGPLIRWMTAGGDNLRCNTPFWARAGTGPFVAQNAPNRTSFGNHAWVEITLNGATTVVDATHALENAIPVPPNGNLSRQQYLDATLDPTRPRGNATANTATTPTGNCWLNPVSRLERIGVYNPWGRFSVSRNMVELVPGPLRHEIAELLEKARNPGKPDPSFINVDVSRATHALARARDFTVADETTTLAHPASAQVTSTFRHKHGTTAVVAINAFTNFEDPVTALVLHLAGYQAGPLSSVVNPGEPNLGHYSLSTATSVFWTRGNFFVHVQRFDAPGEGEGEETMSPASDIDISNFATALDEHLASDPNLADPPQGIDYEVEGGSTDLVQDGRDLVVTIPGGKRFASLMSFSDNNDVLVPRGPPDDEGRLLFYPRAPGTAEVSIVGAAKGSLRPFEATLSVSVTRKEAVAIDEEELPQPPPFVPHLPEE</sequence>
<keyword evidence="2" id="KW-1185">Reference proteome</keyword>
<evidence type="ECO:0000313" key="2">
    <source>
        <dbReference type="Proteomes" id="UP000319160"/>
    </source>
</evidence>
<proteinExistence type="predicted"/>
<dbReference type="OrthoDB" id="5200985at2759"/>
<dbReference type="Proteomes" id="UP000319160">
    <property type="component" value="Unassembled WGS sequence"/>
</dbReference>
<evidence type="ECO:0000313" key="1">
    <source>
        <dbReference type="EMBL" id="TRX87725.1"/>
    </source>
</evidence>
<organism evidence="1 2">
    <name type="scientific">Xylaria flabelliformis</name>
    <dbReference type="NCBI Taxonomy" id="2512241"/>
    <lineage>
        <taxon>Eukaryota</taxon>
        <taxon>Fungi</taxon>
        <taxon>Dikarya</taxon>
        <taxon>Ascomycota</taxon>
        <taxon>Pezizomycotina</taxon>
        <taxon>Sordariomycetes</taxon>
        <taxon>Xylariomycetidae</taxon>
        <taxon>Xylariales</taxon>
        <taxon>Xylariaceae</taxon>
        <taxon>Xylaria</taxon>
    </lineage>
</organism>
<accession>A0A553HIF3</accession>
<reference evidence="2" key="1">
    <citation type="submission" date="2019-06" db="EMBL/GenBank/DDBJ databases">
        <title>Draft genome sequence of the griseofulvin-producing fungus Xylaria cubensis strain G536.</title>
        <authorList>
            <person name="Mead M.E."/>
            <person name="Raja H.A."/>
            <person name="Steenwyk J.L."/>
            <person name="Knowles S.L."/>
            <person name="Oberlies N.H."/>
            <person name="Rokas A."/>
        </authorList>
    </citation>
    <scope>NUCLEOTIDE SEQUENCE [LARGE SCALE GENOMIC DNA]</scope>
    <source>
        <strain evidence="2">G536</strain>
    </source>
</reference>
<dbReference type="EMBL" id="VFLP01000132">
    <property type="protein sequence ID" value="TRX87725.1"/>
    <property type="molecule type" value="Genomic_DNA"/>
</dbReference>
<gene>
    <name evidence="1" type="ORF">FHL15_011375</name>
</gene>
<dbReference type="AlphaFoldDB" id="A0A553HIF3"/>
<name>A0A553HIF3_9PEZI</name>
<protein>
    <submittedName>
        <fullName evidence="1">Uncharacterized protein</fullName>
    </submittedName>
</protein>